<keyword evidence="2" id="KW-0472">Membrane</keyword>
<feature type="transmembrane region" description="Helical" evidence="2">
    <location>
        <begin position="103"/>
        <end position="125"/>
    </location>
</feature>
<dbReference type="RefSeq" id="YP_009487263.1">
    <property type="nucleotide sequence ID" value="NC_037775.1"/>
</dbReference>
<feature type="transmembrane region" description="Helical" evidence="2">
    <location>
        <begin position="183"/>
        <end position="200"/>
    </location>
</feature>
<feature type="compositionally biased region" description="Low complexity" evidence="1">
    <location>
        <begin position="225"/>
        <end position="234"/>
    </location>
</feature>
<dbReference type="GeneID" id="36940709"/>
<dbReference type="EMBL" id="MH138074">
    <property type="protein sequence ID" value="AWB36165.1"/>
    <property type="molecule type" value="Genomic_DNA"/>
</dbReference>
<organism evidence="3">
    <name type="scientific">Russula foetens</name>
    <dbReference type="NCBI Taxonomy" id="131541"/>
    <lineage>
        <taxon>Eukaryota</taxon>
        <taxon>Fungi</taxon>
        <taxon>Dikarya</taxon>
        <taxon>Basidiomycota</taxon>
        <taxon>Agaricomycotina</taxon>
        <taxon>Agaricomycetes</taxon>
        <taxon>Russulales</taxon>
        <taxon>Russulaceae</taxon>
        <taxon>Russula</taxon>
    </lineage>
</organism>
<geneLocation type="mitochondrion" evidence="3"/>
<feature type="transmembrane region" description="Helical" evidence="2">
    <location>
        <begin position="68"/>
        <end position="97"/>
    </location>
</feature>
<keyword evidence="3" id="KW-0496">Mitochondrion</keyword>
<name>A0A2S0U3V5_9AGAM</name>
<dbReference type="AlphaFoldDB" id="A0A2S0U3V5"/>
<evidence type="ECO:0000256" key="1">
    <source>
        <dbReference type="SAM" id="MobiDB-lite"/>
    </source>
</evidence>
<feature type="region of interest" description="Disordered" evidence="1">
    <location>
        <begin position="218"/>
        <end position="246"/>
    </location>
</feature>
<feature type="transmembrane region" description="Helical" evidence="2">
    <location>
        <begin position="35"/>
        <end position="56"/>
    </location>
</feature>
<evidence type="ECO:0000313" key="3">
    <source>
        <dbReference type="EMBL" id="AWB36165.1"/>
    </source>
</evidence>
<protein>
    <submittedName>
        <fullName evidence="3">Uncharacterized protein</fullName>
    </submittedName>
</protein>
<evidence type="ECO:0000256" key="2">
    <source>
        <dbReference type="SAM" id="Phobius"/>
    </source>
</evidence>
<keyword evidence="2" id="KW-0812">Transmembrane</keyword>
<accession>A0A2S0U3V5</accession>
<keyword evidence="2" id="KW-1133">Transmembrane helix</keyword>
<proteinExistence type="predicted"/>
<reference evidence="3" key="1">
    <citation type="journal article" date="2018" name="Int. J. Biol. Macromol.">
        <title>Characterization and comparative mitogenomic analysis of six newly sequenced mitochondrial genomes from ectomycorrhizal fungi (Russula) and phylogenetic analysis of the Agaricomycetes.</title>
        <authorList>
            <person name="Li Q."/>
            <person name="Wang Q."/>
            <person name="Chen C."/>
            <person name="Jin X."/>
            <person name="Chen Z."/>
            <person name="Xiong C."/>
            <person name="Li P."/>
            <person name="Zhao J."/>
            <person name="Huang W."/>
        </authorList>
    </citation>
    <scope>NUCLEOTIDE SEQUENCE</scope>
</reference>
<sequence length="801" mass="91949">MNLNKFTKAELISKFKKLDNKNSNNSNKQTFPQNIFNYLVLFKNTLYKLTILTLLIKTFKKYSIIRRIWLFINSIVMAIFGISVLDFYGLSFLASFYTELTSIVGNIVNYLTNTHFYNVLAGLFSSKIEVKQASKEILRLGTTDPISTGNETRNENSVQKNSKINEWFNKQEVIEEESSNRKYYIIAALLLLSCLTWYYYGDEIKPMVNSSIEKIKNFRRRPNNDPDNNPVDLNTQPVNPQPTLDNRINLKNRLKNLFYKDSNNTNDVDADTKVIELVDNTQPNASSSNVPDPNKTEYNTYFNTPSSSSSSNKIIEETTNKEIDTSNLTDSEINRRILMQNTGEQLDNFNNQANVALNRVNLFMKKHEDDTIPENIKLGMYKVIRAKIVSFSVLSPLWYTNWLKQPNVASIVSKFLDLKDEIENKNNISQNSQNNLDNISEKSEDIQSDTYQEVALATAEEQKAWSEDSNTSINSPYQQSPDIHSVHSPNIEQQIEQTDNTSMLGEFLQNQDEFFSNKDINQQIEEEITKGIPSIQSRTNLFEQIKNRRDDSNVIDDFNKELPEIDVDSGSSNSIDQLLPEQIPQTNLIDQLNINTNDSNVIESPNVSRLGLSPILEKIKTAFTPKSEYKVLDSGENTLQNQPSISNLLDDTNALFDDIDVDNDITTNIVENINENIPIESTNNLSENVKFDNNYVKNIWDNIDWDNRYITLLDNKSVNVDLSKIWSITKSVQITTTDNHHVIWSYNELSYDNLNEIPVKLDITQKIPKLLEHFPNTKINAVIIEDLNSNFNTIVIETQHK</sequence>
<gene>
    <name evidence="3" type="primary">orf801</name>
</gene>